<gene>
    <name evidence="2" type="ORF">H9950_07425</name>
</gene>
<comment type="caution">
    <text evidence="2">The sequence shown here is derived from an EMBL/GenBank/DDBJ whole genome shotgun (WGS) entry which is preliminary data.</text>
</comment>
<feature type="signal peptide" evidence="1">
    <location>
        <begin position="1"/>
        <end position="24"/>
    </location>
</feature>
<dbReference type="Proteomes" id="UP000823862">
    <property type="component" value="Unassembled WGS sequence"/>
</dbReference>
<feature type="chain" id="PRO_5039719807" description="Lipocalin-like domain-containing protein" evidence="1">
    <location>
        <begin position="25"/>
        <end position="143"/>
    </location>
</feature>
<sequence>MKKHYQAFLAILCTTLCIMTSCSSENDPSVTDSGSIYRVVVEVSGNSPKGNLHLYNLDGVAFRNEQTGERTEQVNESFTSRTSYVTDGKVSKITAQGILYSKEDAKLTMNVYKDGETVFSQSKQLTAVPGTDTTIDLVYSTVK</sequence>
<evidence type="ECO:0008006" key="4">
    <source>
        <dbReference type="Google" id="ProtNLM"/>
    </source>
</evidence>
<evidence type="ECO:0000313" key="3">
    <source>
        <dbReference type="Proteomes" id="UP000823862"/>
    </source>
</evidence>
<organism evidence="2 3">
    <name type="scientific">Candidatus Bacteroides avicola</name>
    <dbReference type="NCBI Taxonomy" id="2838468"/>
    <lineage>
        <taxon>Bacteria</taxon>
        <taxon>Pseudomonadati</taxon>
        <taxon>Bacteroidota</taxon>
        <taxon>Bacteroidia</taxon>
        <taxon>Bacteroidales</taxon>
        <taxon>Bacteroidaceae</taxon>
        <taxon>Bacteroides</taxon>
    </lineage>
</organism>
<dbReference type="AlphaFoldDB" id="A0A9D2HXN8"/>
<protein>
    <recommendedName>
        <fullName evidence="4">Lipocalin-like domain-containing protein</fullName>
    </recommendedName>
</protein>
<evidence type="ECO:0000313" key="2">
    <source>
        <dbReference type="EMBL" id="HJA86003.1"/>
    </source>
</evidence>
<dbReference type="PROSITE" id="PS51257">
    <property type="entry name" value="PROKAR_LIPOPROTEIN"/>
    <property type="match status" value="1"/>
</dbReference>
<accession>A0A9D2HXN8</accession>
<proteinExistence type="predicted"/>
<reference evidence="2" key="1">
    <citation type="journal article" date="2021" name="PeerJ">
        <title>Extensive microbial diversity within the chicken gut microbiome revealed by metagenomics and culture.</title>
        <authorList>
            <person name="Gilroy R."/>
            <person name="Ravi A."/>
            <person name="Getino M."/>
            <person name="Pursley I."/>
            <person name="Horton D.L."/>
            <person name="Alikhan N.F."/>
            <person name="Baker D."/>
            <person name="Gharbi K."/>
            <person name="Hall N."/>
            <person name="Watson M."/>
            <person name="Adriaenssens E.M."/>
            <person name="Foster-Nyarko E."/>
            <person name="Jarju S."/>
            <person name="Secka A."/>
            <person name="Antonio M."/>
            <person name="Oren A."/>
            <person name="Chaudhuri R.R."/>
            <person name="La Ragione R."/>
            <person name="Hildebrand F."/>
            <person name="Pallen M.J."/>
        </authorList>
    </citation>
    <scope>NUCLEOTIDE SEQUENCE</scope>
    <source>
        <strain evidence="2">ChiHjej12B11-9795</strain>
    </source>
</reference>
<name>A0A9D2HXN8_9BACE</name>
<reference evidence="2" key="2">
    <citation type="submission" date="2021-04" db="EMBL/GenBank/DDBJ databases">
        <authorList>
            <person name="Gilroy R."/>
        </authorList>
    </citation>
    <scope>NUCLEOTIDE SEQUENCE</scope>
    <source>
        <strain evidence="2">ChiHjej12B11-9795</strain>
    </source>
</reference>
<dbReference type="EMBL" id="DWZI01000038">
    <property type="protein sequence ID" value="HJA86003.1"/>
    <property type="molecule type" value="Genomic_DNA"/>
</dbReference>
<evidence type="ECO:0000256" key="1">
    <source>
        <dbReference type="SAM" id="SignalP"/>
    </source>
</evidence>
<keyword evidence="1" id="KW-0732">Signal</keyword>